<dbReference type="InterPro" id="IPR032755">
    <property type="entry name" value="TSNAXIP1_N"/>
</dbReference>
<gene>
    <name evidence="5" type="ORF">XNOV1_A007213</name>
</gene>
<evidence type="ECO:0000256" key="2">
    <source>
        <dbReference type="SAM" id="Coils"/>
    </source>
</evidence>
<feature type="compositionally biased region" description="Polar residues" evidence="3">
    <location>
        <begin position="55"/>
        <end position="69"/>
    </location>
</feature>
<dbReference type="Pfam" id="PF15739">
    <property type="entry name" value="TSNAXIP1_N"/>
    <property type="match status" value="1"/>
</dbReference>
<proteinExistence type="predicted"/>
<dbReference type="Proteomes" id="UP001178508">
    <property type="component" value="Chromosome 11"/>
</dbReference>
<evidence type="ECO:0000256" key="1">
    <source>
        <dbReference type="ARBA" id="ARBA00023054"/>
    </source>
</evidence>
<feature type="region of interest" description="Disordered" evidence="3">
    <location>
        <begin position="23"/>
        <end position="129"/>
    </location>
</feature>
<organism evidence="5 6">
    <name type="scientific">Xyrichtys novacula</name>
    <name type="common">Pearly razorfish</name>
    <name type="synonym">Hemipteronotus novacula</name>
    <dbReference type="NCBI Taxonomy" id="13765"/>
    <lineage>
        <taxon>Eukaryota</taxon>
        <taxon>Metazoa</taxon>
        <taxon>Chordata</taxon>
        <taxon>Craniata</taxon>
        <taxon>Vertebrata</taxon>
        <taxon>Euteleostomi</taxon>
        <taxon>Actinopterygii</taxon>
        <taxon>Neopterygii</taxon>
        <taxon>Teleostei</taxon>
        <taxon>Neoteleostei</taxon>
        <taxon>Acanthomorphata</taxon>
        <taxon>Eupercaria</taxon>
        <taxon>Labriformes</taxon>
        <taxon>Labridae</taxon>
        <taxon>Xyrichtys</taxon>
    </lineage>
</organism>
<evidence type="ECO:0000313" key="5">
    <source>
        <dbReference type="EMBL" id="CAJ1067787.1"/>
    </source>
</evidence>
<dbReference type="PANTHER" id="PTHR34916:SF1">
    <property type="entry name" value="GI:13385330"/>
    <property type="match status" value="1"/>
</dbReference>
<protein>
    <submittedName>
        <fullName evidence="5">Uncharacterized protein C6orf118-like</fullName>
    </submittedName>
</protein>
<evidence type="ECO:0000259" key="4">
    <source>
        <dbReference type="Pfam" id="PF15739"/>
    </source>
</evidence>
<feature type="coiled-coil region" evidence="2">
    <location>
        <begin position="222"/>
        <end position="270"/>
    </location>
</feature>
<keyword evidence="1 2" id="KW-0175">Coiled coil</keyword>
<dbReference type="AlphaFoldDB" id="A0AAV1G5W2"/>
<feature type="domain" description="Translin-associated factor X-interacting protein 1 N-terminal" evidence="4">
    <location>
        <begin position="150"/>
        <end position="254"/>
    </location>
</feature>
<keyword evidence="6" id="KW-1185">Reference proteome</keyword>
<evidence type="ECO:0000256" key="3">
    <source>
        <dbReference type="SAM" id="MobiDB-lite"/>
    </source>
</evidence>
<dbReference type="EMBL" id="OY660874">
    <property type="protein sequence ID" value="CAJ1067787.1"/>
    <property type="molecule type" value="Genomic_DNA"/>
</dbReference>
<name>A0AAV1G5W2_XYRNO</name>
<feature type="compositionally biased region" description="Basic and acidic residues" evidence="3">
    <location>
        <begin position="94"/>
        <end position="129"/>
    </location>
</feature>
<reference evidence="5" key="1">
    <citation type="submission" date="2023-08" db="EMBL/GenBank/DDBJ databases">
        <authorList>
            <person name="Alioto T."/>
            <person name="Alioto T."/>
            <person name="Gomez Garrido J."/>
        </authorList>
    </citation>
    <scope>NUCLEOTIDE SEQUENCE</scope>
</reference>
<dbReference type="PANTHER" id="PTHR34916">
    <property type="entry name" value="GI:13385330"/>
    <property type="match status" value="1"/>
</dbReference>
<accession>A0AAV1G5W2</accession>
<sequence>MSIRKEDLRSDVHRLLLTAEVGQKDDLLTYSSGHLGPHSLNQNPPHREVEKSFWRRSQGNEGAPNSLQTDVHREEMKGGPLKSNTGETLGESEETFRSSPDPEKKLKDLSFSDTEGLKTEGHFKTKQVSRLETDEQELWAGGNIAEKHERKLQKKLSEHSRPSRDRLAAFSDVFDDVCESSPVFGRILREIKTDYDLYVDHLMASQPQHSSLKVSPEDVCRAKLREMQLEEAGKEVHDLEQEVRGALEENQRARNDSHKLTANVDLEERERTELRTDVSVQSKRLQLFDVWREIQLLEEEMEEKLVPEATIAAADGQTRDVKREIMRLITTNHRLETANKAEEFDLLPLNINMSDF</sequence>
<evidence type="ECO:0000313" key="6">
    <source>
        <dbReference type="Proteomes" id="UP001178508"/>
    </source>
</evidence>